<dbReference type="Pfam" id="PF13449">
    <property type="entry name" value="Phytase-like"/>
    <property type="match status" value="1"/>
</dbReference>
<protein>
    <submittedName>
        <fullName evidence="3">Phytase-like protein with esterase activity</fullName>
    </submittedName>
</protein>
<dbReference type="AlphaFoldDB" id="A0A562QVE4"/>
<dbReference type="PANTHER" id="PTHR37957:SF1">
    <property type="entry name" value="PHYTASE-LIKE DOMAIN-CONTAINING PROTEIN"/>
    <property type="match status" value="1"/>
</dbReference>
<evidence type="ECO:0000313" key="3">
    <source>
        <dbReference type="EMBL" id="TWI60284.1"/>
    </source>
</evidence>
<dbReference type="OrthoDB" id="384721at2"/>
<comment type="caution">
    <text evidence="3">The sequence shown here is derived from an EMBL/GenBank/DDBJ whole genome shotgun (WGS) entry which is preliminary data.</text>
</comment>
<keyword evidence="4" id="KW-1185">Reference proteome</keyword>
<accession>A0A562QVE4</accession>
<dbReference type="EMBL" id="VLLB01000019">
    <property type="protein sequence ID" value="TWI60284.1"/>
    <property type="molecule type" value="Genomic_DNA"/>
</dbReference>
<evidence type="ECO:0000259" key="2">
    <source>
        <dbReference type="Pfam" id="PF13449"/>
    </source>
</evidence>
<evidence type="ECO:0000256" key="1">
    <source>
        <dbReference type="SAM" id="SignalP"/>
    </source>
</evidence>
<dbReference type="PANTHER" id="PTHR37957">
    <property type="entry name" value="BLR7070 PROTEIN"/>
    <property type="match status" value="1"/>
</dbReference>
<feature type="signal peptide" evidence="1">
    <location>
        <begin position="1"/>
        <end position="19"/>
    </location>
</feature>
<name>A0A562QVE4_9BURK</name>
<organism evidence="3 4">
    <name type="scientific">Pseudoduganella lurida</name>
    <dbReference type="NCBI Taxonomy" id="1036180"/>
    <lineage>
        <taxon>Bacteria</taxon>
        <taxon>Pseudomonadati</taxon>
        <taxon>Pseudomonadota</taxon>
        <taxon>Betaproteobacteria</taxon>
        <taxon>Burkholderiales</taxon>
        <taxon>Oxalobacteraceae</taxon>
        <taxon>Telluria group</taxon>
        <taxon>Pseudoduganella</taxon>
    </lineage>
</organism>
<feature type="chain" id="PRO_5022027906" evidence="1">
    <location>
        <begin position="20"/>
        <end position="674"/>
    </location>
</feature>
<dbReference type="Proteomes" id="UP000318431">
    <property type="component" value="Unassembled WGS sequence"/>
</dbReference>
<dbReference type="InterPro" id="IPR027372">
    <property type="entry name" value="Phytase-like_dom"/>
</dbReference>
<sequence length="674" mass="70113">MKLPRLSLLSLAVMLAACGGDHDDAPVVTPPVKTVSGTFLDSAVEGLEYTAGTAAKATTASKGEFTCAEGSAVSFAVGGIALGSTTCATTLTPLQLAASTDVKDVKVVNRLLALQLLDDDSDPANGIRITADVRTALAGKSLDFNAAADTFNTALASVLTAAGSKYAGRGIDASRRALVREHFEDTLASRVGTPVVEKFTQGTVDVSVTRYQIQADSKFYIPYEGSNAKVKEEFPLGFLPSYGSSLAFKGTNANGDLEFYGLTDRGPNGDGPNVPSLKGTGTTGSKIFPSPSFTPSIGIITVGKAGAVLGSVMPIKASAGVNSTGLPIPEGTLGNSAEIPVMDALRYDPASKATFDANGLDTEAIVVDKKRNVLWVSDEYGPFIVKLDAATGIIQNRYAAGSGLPAIFAKRRANRGMEGLTLDTSTDKLHGFLQSPLTDGNAPYAVTGKNEAVERYARFTRWIEFDPVTGTTAKMYAYPVSAADYQDGRTGNAKLGDVVAVGNGKFIVIEQGADPTGKAFNKLMLVEIAGATDINAAAFNPTTSDLEKSSMAAAAVSGADWSKVVPLKKTLLLDLNAIGWLAEKAEGLTMVDANTLAIANDNDFGMKTKVFTAAGDVVADADVTKCEINAAGTIVTSTAAGCNAANTIRVARGTDQERPSRLWLLKFGKALGSY</sequence>
<gene>
    <name evidence="3" type="ORF">IP91_05158</name>
</gene>
<evidence type="ECO:0000313" key="4">
    <source>
        <dbReference type="Proteomes" id="UP000318431"/>
    </source>
</evidence>
<keyword evidence="1" id="KW-0732">Signal</keyword>
<reference evidence="3 4" key="1">
    <citation type="journal article" date="2015" name="Stand. Genomic Sci.">
        <title>Genomic Encyclopedia of Bacterial and Archaeal Type Strains, Phase III: the genomes of soil and plant-associated and newly described type strains.</title>
        <authorList>
            <person name="Whitman W.B."/>
            <person name="Woyke T."/>
            <person name="Klenk H.P."/>
            <person name="Zhou Y."/>
            <person name="Lilburn T.G."/>
            <person name="Beck B.J."/>
            <person name="De Vos P."/>
            <person name="Vandamme P."/>
            <person name="Eisen J.A."/>
            <person name="Garrity G."/>
            <person name="Hugenholtz P."/>
            <person name="Kyrpides N.C."/>
        </authorList>
    </citation>
    <scope>NUCLEOTIDE SEQUENCE [LARGE SCALE GENOMIC DNA]</scope>
    <source>
        <strain evidence="3 4">CGMCC 1.10822</strain>
    </source>
</reference>
<dbReference type="PROSITE" id="PS51257">
    <property type="entry name" value="PROKAR_LIPOPROTEIN"/>
    <property type="match status" value="1"/>
</dbReference>
<feature type="domain" description="Phytase-like" evidence="2">
    <location>
        <begin position="338"/>
        <end position="604"/>
    </location>
</feature>
<proteinExistence type="predicted"/>